<dbReference type="InterPro" id="IPR053888">
    <property type="entry name" value="MRM3-like_sub_bind"/>
</dbReference>
<evidence type="ECO:0000313" key="6">
    <source>
        <dbReference type="EMBL" id="CEN49237.1"/>
    </source>
</evidence>
<evidence type="ECO:0000256" key="2">
    <source>
        <dbReference type="ARBA" id="ARBA00022603"/>
    </source>
</evidence>
<dbReference type="Gene3D" id="3.40.1280.10">
    <property type="match status" value="1"/>
</dbReference>
<evidence type="ECO:0000256" key="3">
    <source>
        <dbReference type="ARBA" id="ARBA00022679"/>
    </source>
</evidence>
<dbReference type="InterPro" id="IPR029064">
    <property type="entry name" value="Ribosomal_eL30-like_sf"/>
</dbReference>
<dbReference type="GO" id="GO:0032259">
    <property type="term" value="P:methylation"/>
    <property type="evidence" value="ECO:0007669"/>
    <property type="project" value="UniProtKB-KW"/>
</dbReference>
<organism evidence="6 7">
    <name type="scientific">Capnocytophaga canis</name>
    <dbReference type="NCBI Taxonomy" id="1848903"/>
    <lineage>
        <taxon>Bacteria</taxon>
        <taxon>Pseudomonadati</taxon>
        <taxon>Bacteroidota</taxon>
        <taxon>Flavobacteriia</taxon>
        <taxon>Flavobacteriales</taxon>
        <taxon>Flavobacteriaceae</taxon>
        <taxon>Capnocytophaga</taxon>
    </lineage>
</organism>
<dbReference type="Pfam" id="PF22435">
    <property type="entry name" value="MRM3-like_sub_bind"/>
    <property type="match status" value="1"/>
</dbReference>
<evidence type="ECO:0000259" key="4">
    <source>
        <dbReference type="Pfam" id="PF00588"/>
    </source>
</evidence>
<evidence type="ECO:0000259" key="5">
    <source>
        <dbReference type="Pfam" id="PF22435"/>
    </source>
</evidence>
<dbReference type="Proteomes" id="UP000045051">
    <property type="component" value="Unassembled WGS sequence"/>
</dbReference>
<dbReference type="EMBL" id="CDOI01000195">
    <property type="protein sequence ID" value="CEN49237.1"/>
    <property type="molecule type" value="Genomic_DNA"/>
</dbReference>
<dbReference type="EC" id="2.1.1.34" evidence="6"/>
<dbReference type="AlphaFoldDB" id="A0A0B7IGY2"/>
<dbReference type="InterPro" id="IPR001537">
    <property type="entry name" value="SpoU_MeTrfase"/>
</dbReference>
<dbReference type="GO" id="GO:0006396">
    <property type="term" value="P:RNA processing"/>
    <property type="evidence" value="ECO:0007669"/>
    <property type="project" value="InterPro"/>
</dbReference>
<dbReference type="InterPro" id="IPR029026">
    <property type="entry name" value="tRNA_m1G_MTases_N"/>
</dbReference>
<feature type="domain" description="MRM3-like substrate binding" evidence="5">
    <location>
        <begin position="5"/>
        <end position="82"/>
    </location>
</feature>
<protein>
    <submittedName>
        <fullName evidence="6">Uncharacterized tRNA/rRNA methyltransferase ysgA</fullName>
        <ecNumber evidence="6">2.1.1.34</ecNumber>
    </submittedName>
</protein>
<sequence length="242" mass="27140">MVTKNQIKLIQSLQQKKYRSKHQMFVVEGRKSILEFLTQNFQVESIFATDYFSELLPKSKTILTTKDVLEKMSSFKNPDEGVAIFKIPLPQPIVDEGIIVATDDIRDPGNLGTIIRLCDWFGVQHLVCSYQTVDCYNPKVVQSSMGSLGRVNIHYEDLHIFLKNSKLPILATAMDGENIYQTSFPKEGILVLGNEANGISKLNLEIAHQILTIPKFGNLQQAESLNVATATAILLSELKRNS</sequence>
<name>A0A0B7IGY2_9FLAO</name>
<keyword evidence="7" id="KW-1185">Reference proteome</keyword>
<keyword evidence="2 6" id="KW-0489">Methyltransferase</keyword>
<dbReference type="InterPro" id="IPR029028">
    <property type="entry name" value="Alpha/beta_knot_MTases"/>
</dbReference>
<dbReference type="GO" id="GO:0141100">
    <property type="term" value="F:tRNA (guanine(18)-2'-O)-methyltransferase activity"/>
    <property type="evidence" value="ECO:0007669"/>
    <property type="project" value="UniProtKB-EC"/>
</dbReference>
<accession>A0A0B7IGY2</accession>
<comment type="similarity">
    <text evidence="1">Belongs to the class IV-like SAM-binding methyltransferase superfamily. RNA methyltransferase TrmH family.</text>
</comment>
<evidence type="ECO:0000313" key="7">
    <source>
        <dbReference type="Proteomes" id="UP000045051"/>
    </source>
</evidence>
<dbReference type="GO" id="GO:0003723">
    <property type="term" value="F:RNA binding"/>
    <property type="evidence" value="ECO:0007669"/>
    <property type="project" value="InterPro"/>
</dbReference>
<dbReference type="PANTHER" id="PTHR43191">
    <property type="entry name" value="RRNA METHYLTRANSFERASE 3"/>
    <property type="match status" value="1"/>
</dbReference>
<feature type="domain" description="tRNA/rRNA methyltransferase SpoU type" evidence="4">
    <location>
        <begin position="98"/>
        <end position="235"/>
    </location>
</feature>
<dbReference type="Pfam" id="PF00588">
    <property type="entry name" value="SpoU_methylase"/>
    <property type="match status" value="1"/>
</dbReference>
<evidence type="ECO:0000256" key="1">
    <source>
        <dbReference type="ARBA" id="ARBA00007228"/>
    </source>
</evidence>
<dbReference type="SUPFAM" id="SSF75217">
    <property type="entry name" value="alpha/beta knot"/>
    <property type="match status" value="1"/>
</dbReference>
<dbReference type="Gene3D" id="3.30.1330.30">
    <property type="match status" value="1"/>
</dbReference>
<dbReference type="InterPro" id="IPR051259">
    <property type="entry name" value="rRNA_Methyltransferase"/>
</dbReference>
<gene>
    <name evidence="6" type="ORF">CCAND38_80027</name>
</gene>
<dbReference type="SUPFAM" id="SSF55315">
    <property type="entry name" value="L30e-like"/>
    <property type="match status" value="1"/>
</dbReference>
<proteinExistence type="inferred from homology"/>
<dbReference type="RefSeq" id="WP_042345223.1">
    <property type="nucleotide sequence ID" value="NZ_CDOI01000195.1"/>
</dbReference>
<dbReference type="CDD" id="cd18109">
    <property type="entry name" value="SpoU-like_RNA-MTase"/>
    <property type="match status" value="1"/>
</dbReference>
<reference evidence="6 7" key="1">
    <citation type="submission" date="2015-01" db="EMBL/GenBank/DDBJ databases">
        <authorList>
            <person name="Xiang T."/>
            <person name="Song Y."/>
            <person name="Huang L."/>
            <person name="Wang B."/>
            <person name="Wu P."/>
        </authorList>
    </citation>
    <scope>NUCLEOTIDE SEQUENCE [LARGE SCALE GENOMIC DNA]</scope>
    <source>
        <strain evidence="6 7">CcD38</strain>
    </source>
</reference>
<dbReference type="PANTHER" id="PTHR43191:SF2">
    <property type="entry name" value="RRNA METHYLTRANSFERASE 3, MITOCHONDRIAL"/>
    <property type="match status" value="1"/>
</dbReference>
<keyword evidence="3 6" id="KW-0808">Transferase</keyword>